<keyword evidence="3 5" id="KW-1133">Transmembrane helix</keyword>
<comment type="caution">
    <text evidence="6">The sequence shown here is derived from an EMBL/GenBank/DDBJ whole genome shotgun (WGS) entry which is preliminary data.</text>
</comment>
<keyword evidence="4 5" id="KW-0472">Membrane</keyword>
<feature type="transmembrane region" description="Helical" evidence="5">
    <location>
        <begin position="135"/>
        <end position="155"/>
    </location>
</feature>
<protein>
    <submittedName>
        <fullName evidence="6">Uncharacterized protein</fullName>
    </submittedName>
</protein>
<evidence type="ECO:0000313" key="7">
    <source>
        <dbReference type="Proteomes" id="UP001152747"/>
    </source>
</evidence>
<dbReference type="AlphaFoldDB" id="A0A9P1MYB2"/>
<keyword evidence="2 5" id="KW-0812">Transmembrane</keyword>
<dbReference type="InterPro" id="IPR000344">
    <property type="entry name" value="7TM_GPCR_serpentine_rcpt_Sra"/>
</dbReference>
<dbReference type="GO" id="GO:0016020">
    <property type="term" value="C:membrane"/>
    <property type="evidence" value="ECO:0007669"/>
    <property type="project" value="UniProtKB-SubCell"/>
</dbReference>
<sequence length="186" mass="21588">MLNILTFISSFAVGIILHIIFPPPINTTTSCFRETDLTINLDATNLLFYSLSACVCMTLDIIMMTNLVTNQQVKAYDLKSKYNHLERFYSLSAVSFISIVQMVCTTTYSVCMYTANRLNEKVADTMNVNTLRWCFTTPYSSFLIPIQILIFIWWIGRKRRRRISAVRNQVNNQSDYFNRLSSAWKK</sequence>
<dbReference type="Pfam" id="PF02117">
    <property type="entry name" value="7TM_GPCR_Sra"/>
    <property type="match status" value="1"/>
</dbReference>
<organism evidence="6 7">
    <name type="scientific">Caenorhabditis angaria</name>
    <dbReference type="NCBI Taxonomy" id="860376"/>
    <lineage>
        <taxon>Eukaryota</taxon>
        <taxon>Metazoa</taxon>
        <taxon>Ecdysozoa</taxon>
        <taxon>Nematoda</taxon>
        <taxon>Chromadorea</taxon>
        <taxon>Rhabditida</taxon>
        <taxon>Rhabditina</taxon>
        <taxon>Rhabditomorpha</taxon>
        <taxon>Rhabditoidea</taxon>
        <taxon>Rhabditidae</taxon>
        <taxon>Peloderinae</taxon>
        <taxon>Caenorhabditis</taxon>
    </lineage>
</organism>
<dbReference type="PANTHER" id="PTHR31357:SF2">
    <property type="entry name" value="SERPENTINE RECEPTOR CLASS ALPHA-32"/>
    <property type="match status" value="1"/>
</dbReference>
<evidence type="ECO:0000256" key="1">
    <source>
        <dbReference type="ARBA" id="ARBA00004141"/>
    </source>
</evidence>
<evidence type="ECO:0000256" key="4">
    <source>
        <dbReference type="ARBA" id="ARBA00023136"/>
    </source>
</evidence>
<comment type="subcellular location">
    <subcellularLocation>
        <location evidence="1">Membrane</location>
        <topology evidence="1">Multi-pass membrane protein</topology>
    </subcellularLocation>
</comment>
<keyword evidence="7" id="KW-1185">Reference proteome</keyword>
<dbReference type="OrthoDB" id="5789498at2759"/>
<evidence type="ECO:0000256" key="5">
    <source>
        <dbReference type="SAM" id="Phobius"/>
    </source>
</evidence>
<dbReference type="Proteomes" id="UP001152747">
    <property type="component" value="Unassembled WGS sequence"/>
</dbReference>
<feature type="transmembrane region" description="Helical" evidence="5">
    <location>
        <begin position="7"/>
        <end position="26"/>
    </location>
</feature>
<gene>
    <name evidence="6" type="ORF">CAMP_LOCUS3183</name>
</gene>
<dbReference type="EMBL" id="CANHGI010000002">
    <property type="protein sequence ID" value="CAI5440546.1"/>
    <property type="molecule type" value="Genomic_DNA"/>
</dbReference>
<evidence type="ECO:0000313" key="6">
    <source>
        <dbReference type="EMBL" id="CAI5440546.1"/>
    </source>
</evidence>
<proteinExistence type="predicted"/>
<feature type="transmembrane region" description="Helical" evidence="5">
    <location>
        <begin position="88"/>
        <end position="115"/>
    </location>
</feature>
<name>A0A9P1MYB2_9PELO</name>
<dbReference type="GO" id="GO:0004930">
    <property type="term" value="F:G protein-coupled receptor activity"/>
    <property type="evidence" value="ECO:0007669"/>
    <property type="project" value="InterPro"/>
</dbReference>
<feature type="transmembrane region" description="Helical" evidence="5">
    <location>
        <begin position="46"/>
        <end position="68"/>
    </location>
</feature>
<evidence type="ECO:0000256" key="2">
    <source>
        <dbReference type="ARBA" id="ARBA00022692"/>
    </source>
</evidence>
<dbReference type="InterPro" id="IPR051080">
    <property type="entry name" value="Nematode_rcpt-like_serp_alpha"/>
</dbReference>
<dbReference type="GO" id="GO:0004984">
    <property type="term" value="F:olfactory receptor activity"/>
    <property type="evidence" value="ECO:0007669"/>
    <property type="project" value="TreeGrafter"/>
</dbReference>
<accession>A0A9P1MYB2</accession>
<reference evidence="6" key="1">
    <citation type="submission" date="2022-11" db="EMBL/GenBank/DDBJ databases">
        <authorList>
            <person name="Kikuchi T."/>
        </authorList>
    </citation>
    <scope>NUCLEOTIDE SEQUENCE</scope>
    <source>
        <strain evidence="6">PS1010</strain>
    </source>
</reference>
<dbReference type="PANTHER" id="PTHR31357">
    <property type="entry name" value="SERPENTINE RECEPTOR CLASS ALPHA-10"/>
    <property type="match status" value="1"/>
</dbReference>
<evidence type="ECO:0000256" key="3">
    <source>
        <dbReference type="ARBA" id="ARBA00022989"/>
    </source>
</evidence>